<proteinExistence type="predicted"/>
<comment type="caution">
    <text evidence="1">The sequence shown here is derived from an EMBL/GenBank/DDBJ whole genome shotgun (WGS) entry which is preliminary data.</text>
</comment>
<protein>
    <submittedName>
        <fullName evidence="1">Uncharacterized protein</fullName>
    </submittedName>
</protein>
<sequence length="231" mass="26078">MSILRATLPPARLLRPPRLAINLAKMSTTSAASATAPGAQFEHRQTFTSSDFNPNPSESLPLSPARQRLVDDILALYSYRPTVARVERYTPDAVYDDQFGYADNRYKIAAQWFGLPKIFTASENAGYQIVRDEPSLIQFKSSQRWTFPVVPKTATLNSMISLSLDPETADSDFIRIKYHKDQANEKDYTHAGIGFNLRKWQADQLPKYLNAEELKQFGADKNVPPQKPIEP</sequence>
<dbReference type="PANTHER" id="PTHR34213">
    <property type="entry name" value="NUCLEAR TRANSPORT FACTOR 2 (NTF2) FAMILY PROTEIN"/>
    <property type="match status" value="1"/>
</dbReference>
<evidence type="ECO:0000313" key="2">
    <source>
        <dbReference type="Proteomes" id="UP001397290"/>
    </source>
</evidence>
<evidence type="ECO:0000313" key="1">
    <source>
        <dbReference type="EMBL" id="KAK8146044.1"/>
    </source>
</evidence>
<organism evidence="1 2">
    <name type="scientific">Beauveria asiatica</name>
    <dbReference type="NCBI Taxonomy" id="1069075"/>
    <lineage>
        <taxon>Eukaryota</taxon>
        <taxon>Fungi</taxon>
        <taxon>Dikarya</taxon>
        <taxon>Ascomycota</taxon>
        <taxon>Pezizomycotina</taxon>
        <taxon>Sordariomycetes</taxon>
        <taxon>Hypocreomycetidae</taxon>
        <taxon>Hypocreales</taxon>
        <taxon>Cordycipitaceae</taxon>
        <taxon>Beauveria</taxon>
    </lineage>
</organism>
<reference evidence="1 2" key="1">
    <citation type="submission" date="2020-02" db="EMBL/GenBank/DDBJ databases">
        <title>Comparative genomics of the hypocrealean fungal genus Beauvera.</title>
        <authorList>
            <person name="Showalter D.N."/>
            <person name="Bushley K.E."/>
            <person name="Rehner S.A."/>
        </authorList>
    </citation>
    <scope>NUCLEOTIDE SEQUENCE [LARGE SCALE GENOMIC DNA]</scope>
    <source>
        <strain evidence="1 2">ARSEF4384</strain>
    </source>
</reference>
<dbReference type="PANTHER" id="PTHR34213:SF2">
    <property type="entry name" value="NUCLEAR TRANSPORT FACTOR 2 (NTF2) FAMILY PROTEIN"/>
    <property type="match status" value="1"/>
</dbReference>
<dbReference type="AlphaFoldDB" id="A0AAW0RW12"/>
<keyword evidence="2" id="KW-1185">Reference proteome</keyword>
<dbReference type="EMBL" id="JAAHCF010000237">
    <property type="protein sequence ID" value="KAK8146044.1"/>
    <property type="molecule type" value="Genomic_DNA"/>
</dbReference>
<accession>A0AAW0RW12</accession>
<dbReference type="Proteomes" id="UP001397290">
    <property type="component" value="Unassembled WGS sequence"/>
</dbReference>
<gene>
    <name evidence="1" type="ORF">G3M48_003640</name>
</gene>
<name>A0AAW0RW12_9HYPO</name>